<dbReference type="PANTHER" id="PTHR22576:SF37">
    <property type="entry name" value="MUCOSA-ASSOCIATED LYMPHOID TISSUE LYMPHOMA TRANSLOCATION PROTEIN 1"/>
    <property type="match status" value="1"/>
</dbReference>
<feature type="non-terminal residue" evidence="2">
    <location>
        <position position="99"/>
    </location>
</feature>
<proteinExistence type="predicted"/>
<keyword evidence="3" id="KW-1185">Reference proteome</keyword>
<evidence type="ECO:0000313" key="2">
    <source>
        <dbReference type="EMBL" id="WAQ98607.1"/>
    </source>
</evidence>
<dbReference type="InterPro" id="IPR029030">
    <property type="entry name" value="Caspase-like_dom_sf"/>
</dbReference>
<gene>
    <name evidence="2" type="ORF">MAR_022980</name>
</gene>
<dbReference type="EMBL" id="CP111014">
    <property type="protein sequence ID" value="WAQ98607.1"/>
    <property type="molecule type" value="Genomic_DNA"/>
</dbReference>
<evidence type="ECO:0000313" key="3">
    <source>
        <dbReference type="Proteomes" id="UP001164746"/>
    </source>
</evidence>
<dbReference type="InterPro" id="IPR052039">
    <property type="entry name" value="Caspase-related_regulators"/>
</dbReference>
<protein>
    <submittedName>
        <fullName evidence="2">MALT1-like protein</fullName>
    </submittedName>
</protein>
<dbReference type="Gene3D" id="3.40.50.1460">
    <property type="match status" value="1"/>
</dbReference>
<dbReference type="Pfam" id="PF00656">
    <property type="entry name" value="Peptidase_C14"/>
    <property type="match status" value="1"/>
</dbReference>
<evidence type="ECO:0000259" key="1">
    <source>
        <dbReference type="PROSITE" id="PS50208"/>
    </source>
</evidence>
<dbReference type="PANTHER" id="PTHR22576">
    <property type="entry name" value="MUCOSA ASSOCIATED LYMPHOID TISSUE LYMPHOMA TRANSLOCATION PROTEIN 1/PARACASPASE"/>
    <property type="match status" value="1"/>
</dbReference>
<reference evidence="2" key="1">
    <citation type="submission" date="2022-11" db="EMBL/GenBank/DDBJ databases">
        <title>Centuries of genome instability and evolution in soft-shell clam transmissible cancer (bioRxiv).</title>
        <authorList>
            <person name="Hart S.F.M."/>
            <person name="Yonemitsu M.A."/>
            <person name="Giersch R.M."/>
            <person name="Beal B.F."/>
            <person name="Arriagada G."/>
            <person name="Davis B.W."/>
            <person name="Ostrander E.A."/>
            <person name="Goff S.P."/>
            <person name="Metzger M.J."/>
        </authorList>
    </citation>
    <scope>NUCLEOTIDE SEQUENCE</scope>
    <source>
        <strain evidence="2">MELC-2E11</strain>
        <tissue evidence="2">Siphon/mantle</tissue>
    </source>
</reference>
<accession>A0ABY7DLP5</accession>
<dbReference type="PROSITE" id="PS50208">
    <property type="entry name" value="CASPASE_P20"/>
    <property type="match status" value="1"/>
</dbReference>
<organism evidence="2 3">
    <name type="scientific">Mya arenaria</name>
    <name type="common">Soft-shell clam</name>
    <dbReference type="NCBI Taxonomy" id="6604"/>
    <lineage>
        <taxon>Eukaryota</taxon>
        <taxon>Metazoa</taxon>
        <taxon>Spiralia</taxon>
        <taxon>Lophotrochozoa</taxon>
        <taxon>Mollusca</taxon>
        <taxon>Bivalvia</taxon>
        <taxon>Autobranchia</taxon>
        <taxon>Heteroconchia</taxon>
        <taxon>Euheterodonta</taxon>
        <taxon>Imparidentia</taxon>
        <taxon>Neoheterodontei</taxon>
        <taxon>Myida</taxon>
        <taxon>Myoidea</taxon>
        <taxon>Myidae</taxon>
        <taxon>Mya</taxon>
    </lineage>
</organism>
<feature type="domain" description="Caspase family p20" evidence="1">
    <location>
        <begin position="35"/>
        <end position="99"/>
    </location>
</feature>
<sequence>MNMTVDGRDIQSSRVLTNPALLDLHIHSANLYKPHDKVALLIGNSDYLSENSLKAPPNDIREMADSLVSINFKVVMLLNLTKPEFENAVIEFCKLIDKN</sequence>
<dbReference type="InterPro" id="IPR001309">
    <property type="entry name" value="Pept_C14_p20"/>
</dbReference>
<dbReference type="InterPro" id="IPR011600">
    <property type="entry name" value="Pept_C14_caspase"/>
</dbReference>
<name>A0ABY7DLP5_MYAAR</name>
<dbReference type="SUPFAM" id="SSF52129">
    <property type="entry name" value="Caspase-like"/>
    <property type="match status" value="1"/>
</dbReference>
<dbReference type="Proteomes" id="UP001164746">
    <property type="component" value="Chromosome 3"/>
</dbReference>